<feature type="region of interest" description="Disordered" evidence="2">
    <location>
        <begin position="224"/>
        <end position="254"/>
    </location>
</feature>
<feature type="compositionally biased region" description="Acidic residues" evidence="2">
    <location>
        <begin position="433"/>
        <end position="453"/>
    </location>
</feature>
<feature type="compositionally biased region" description="Acidic residues" evidence="2">
    <location>
        <begin position="796"/>
        <end position="817"/>
    </location>
</feature>
<feature type="compositionally biased region" description="Low complexity" evidence="2">
    <location>
        <begin position="669"/>
        <end position="680"/>
    </location>
</feature>
<feature type="compositionally biased region" description="Basic and acidic residues" evidence="2">
    <location>
        <begin position="399"/>
        <end position="410"/>
    </location>
</feature>
<dbReference type="Proteomes" id="UP000717585">
    <property type="component" value="Unassembled WGS sequence"/>
</dbReference>
<feature type="compositionally biased region" description="Polar residues" evidence="2">
    <location>
        <begin position="757"/>
        <end position="770"/>
    </location>
</feature>
<feature type="region of interest" description="Disordered" evidence="2">
    <location>
        <begin position="173"/>
        <end position="193"/>
    </location>
</feature>
<feature type="region of interest" description="Disordered" evidence="2">
    <location>
        <begin position="962"/>
        <end position="988"/>
    </location>
</feature>
<feature type="repeat" description="TPR" evidence="1">
    <location>
        <begin position="30"/>
        <end position="63"/>
    </location>
</feature>
<feature type="compositionally biased region" description="Basic and acidic residues" evidence="2">
    <location>
        <begin position="301"/>
        <end position="315"/>
    </location>
</feature>
<keyword evidence="1" id="KW-0802">TPR repeat</keyword>
<dbReference type="SUPFAM" id="SSF48452">
    <property type="entry name" value="TPR-like"/>
    <property type="match status" value="1"/>
</dbReference>
<evidence type="ECO:0000256" key="2">
    <source>
        <dbReference type="SAM" id="MobiDB-lite"/>
    </source>
</evidence>
<feature type="compositionally biased region" description="Acidic residues" evidence="2">
    <location>
        <begin position="731"/>
        <end position="743"/>
    </location>
</feature>
<accession>A0A8J6DZP9</accession>
<feature type="region of interest" description="Disordered" evidence="2">
    <location>
        <begin position="387"/>
        <end position="916"/>
    </location>
</feature>
<feature type="compositionally biased region" description="Polar residues" evidence="2">
    <location>
        <begin position="971"/>
        <end position="988"/>
    </location>
</feature>
<dbReference type="Gene3D" id="1.25.40.10">
    <property type="entry name" value="Tetratricopeptide repeat domain"/>
    <property type="match status" value="1"/>
</dbReference>
<sequence>MAEQILSRAVRLTEPDTPWESEAARLKYRSITYNNLGVLYKRRGEPTTALSFLERALRLEIENGEVESPAGTHLNLCAILSQLGRHQAAMEHARCSLDLLIDRLRPGEQPPSVLAIAYHNLAVEQEFLGEIDEALKSYDAGVRFATDTLGPGHPTTQPHKAAEVEIRPGIETAVGKAASPNEDETGISKDGPDCGDAAEADLCCPQASVCPAARVGETAAVVDQADSGEVAPRSPSRGKGSGPAQAGSGPYSQIKVKPVESWTLTAPEDDGLEDLLDDDPSMIPVDTDPLDLLEEGSPQPREADGTPDRAAEAKRGRPGSIQIPQTKAEARPQPQPQSIGSPRAKAQKPAPPPGGPLRRPRPRYESNNGMSRSEVYAILAGMLNGDSQKLTESQSTDLDNLKSTDASLREDELEAASPHVSFSADTRQHGDGGGDEGDVLAELDEPVAVDEIPEPVATSCYHPEPESEQEPDPVPDSKPEAMPEPESEPTVVQALTETDVDLVARSPSVHVQTDDLPRPLPSPPMLTEETMTDVETEPEEGLPSSPLRTMLRRGLESAESDSEGDSVVEAVYCVEQGERVAGAHDENGTCGDEPVPPVVASPGPMPEPESEETTETSPAETPAEPEGEPDVGVPQPAETETAAPEAVQADVTPKPARQPELSPAPEVSTAEPIIEADPEPATAPAPEVPEPLSEPAPEPEPEPQPELAPEPEPEPEAEPVQATAPTRYEVAESDSSDSEESSSDLEQSGSDARPVMVQSSTQVEPESDSTAEPAVEPPSPHVTFSADTANIPETTPDPEADAEDAEDGEAEQSDDALPDPVPLPVETPVRPAPEEFNAVLGSSTSPLTSRTWSAGQSDAVNDFTDPGMGSKSPTRVRRTTMGFPDPTRITSQPPLWSDTRRATHPNNHAETPVRRSGETNAPMRAVQEYMVNIDIGEPVRRPVVVSSIEPEEPQIVHLTRSVSSMGVRPQSAASTQPTRRTRPQSATSQAILETRLRRAEHMASTAIPTGRLIAQPHKSVFERSTPAFSINRPSSTEPRRHLATDVELVPDSPMSARPHHVNIRPQSAKPTAPVTRPRSAMPANIDVVQNIRQHGIAPHRPASSAAMVPAHRIRPMSADLGARSVREAQQRALDIARRNNSEWGRYGLGQDQPDELSGWLVGDE</sequence>
<evidence type="ECO:0000313" key="3">
    <source>
        <dbReference type="EMBL" id="KAG9391043.1"/>
    </source>
</evidence>
<protein>
    <submittedName>
        <fullName evidence="3">TPR repeat</fullName>
    </submittedName>
</protein>
<feature type="compositionally biased region" description="Low complexity" evidence="2">
    <location>
        <begin position="633"/>
        <end position="649"/>
    </location>
</feature>
<feature type="compositionally biased region" description="Basic and acidic residues" evidence="2">
    <location>
        <begin position="576"/>
        <end position="587"/>
    </location>
</feature>
<feature type="compositionally biased region" description="Pro residues" evidence="2">
    <location>
        <begin position="594"/>
        <end position="607"/>
    </location>
</feature>
<organism evidence="3 4">
    <name type="scientific">Carpediemonas membranifera</name>
    <dbReference type="NCBI Taxonomy" id="201153"/>
    <lineage>
        <taxon>Eukaryota</taxon>
        <taxon>Metamonada</taxon>
        <taxon>Carpediemonas-like organisms</taxon>
        <taxon>Carpediemonas</taxon>
    </lineage>
</organism>
<dbReference type="InterPro" id="IPR019734">
    <property type="entry name" value="TPR_rpt"/>
</dbReference>
<feature type="compositionally biased region" description="Pro residues" evidence="2">
    <location>
        <begin position="681"/>
        <end position="696"/>
    </location>
</feature>
<dbReference type="AlphaFoldDB" id="A0A8J6DZP9"/>
<dbReference type="SMART" id="SM00028">
    <property type="entry name" value="TPR"/>
    <property type="match status" value="3"/>
</dbReference>
<feature type="region of interest" description="Disordered" evidence="2">
    <location>
        <begin position="269"/>
        <end position="370"/>
    </location>
</feature>
<dbReference type="EMBL" id="JAHDYR010000062">
    <property type="protein sequence ID" value="KAG9391043.1"/>
    <property type="molecule type" value="Genomic_DNA"/>
</dbReference>
<feature type="compositionally biased region" description="Acidic residues" evidence="2">
    <location>
        <begin position="697"/>
        <end position="717"/>
    </location>
</feature>
<feature type="compositionally biased region" description="Acidic residues" evidence="2">
    <location>
        <begin position="530"/>
        <end position="540"/>
    </location>
</feature>
<dbReference type="InterPro" id="IPR011990">
    <property type="entry name" value="TPR-like_helical_dom_sf"/>
</dbReference>
<name>A0A8J6DZP9_9EUKA</name>
<dbReference type="OrthoDB" id="2148418at2759"/>
<feature type="region of interest" description="Disordered" evidence="2">
    <location>
        <begin position="1055"/>
        <end position="1078"/>
    </location>
</feature>
<dbReference type="Pfam" id="PF13424">
    <property type="entry name" value="TPR_12"/>
    <property type="match status" value="1"/>
</dbReference>
<feature type="region of interest" description="Disordered" evidence="2">
    <location>
        <begin position="1139"/>
        <end position="1164"/>
    </location>
</feature>
<gene>
    <name evidence="3" type="ORF">J8273_7317</name>
</gene>
<feature type="compositionally biased region" description="Polar residues" evidence="2">
    <location>
        <begin position="840"/>
        <end position="859"/>
    </location>
</feature>
<evidence type="ECO:0000256" key="1">
    <source>
        <dbReference type="PROSITE-ProRule" id="PRU00339"/>
    </source>
</evidence>
<proteinExistence type="predicted"/>
<feature type="compositionally biased region" description="Acidic residues" evidence="2">
    <location>
        <begin position="269"/>
        <end position="280"/>
    </location>
</feature>
<feature type="compositionally biased region" description="Polar residues" evidence="2">
    <location>
        <begin position="387"/>
        <end position="398"/>
    </location>
</feature>
<comment type="caution">
    <text evidence="3">The sequence shown here is derived from an EMBL/GenBank/DDBJ whole genome shotgun (WGS) entry which is preliminary data.</text>
</comment>
<dbReference type="PROSITE" id="PS50005">
    <property type="entry name" value="TPR"/>
    <property type="match status" value="1"/>
</dbReference>
<reference evidence="3" key="1">
    <citation type="submission" date="2021-05" db="EMBL/GenBank/DDBJ databases">
        <title>A free-living protist that lacks canonical eukaryotic 1 DNA replication and segregation systems.</title>
        <authorList>
            <person name="Salas-Leiva D.E."/>
            <person name="Tromer E.C."/>
            <person name="Curtis B.A."/>
            <person name="Jerlstrom-Hultqvist J."/>
            <person name="Kolisko M."/>
            <person name="Yi Z."/>
            <person name="Salas-Leiva J.S."/>
            <person name="Gallot-Lavallee L."/>
            <person name="Kops G.J.P.L."/>
            <person name="Archibald J.M."/>
            <person name="Simpson A.G.B."/>
            <person name="Roger A.J."/>
        </authorList>
    </citation>
    <scope>NUCLEOTIDE SEQUENCE</scope>
    <source>
        <strain evidence="3">BICM</strain>
    </source>
</reference>
<evidence type="ECO:0000313" key="4">
    <source>
        <dbReference type="Proteomes" id="UP000717585"/>
    </source>
</evidence>
<keyword evidence="4" id="KW-1185">Reference proteome</keyword>